<evidence type="ECO:0000256" key="1">
    <source>
        <dbReference type="ARBA" id="ARBA00004496"/>
    </source>
</evidence>
<dbReference type="GO" id="GO:0005737">
    <property type="term" value="C:cytoplasm"/>
    <property type="evidence" value="ECO:0007669"/>
    <property type="project" value="UniProtKB-SubCell"/>
</dbReference>
<comment type="catalytic activity">
    <reaction evidence="10">
        <text>uridine(1498) in 16S rRNA + S-adenosyl-L-methionine = N(3)-methyluridine(1498) in 16S rRNA + S-adenosyl-L-homocysteine + H(+)</text>
        <dbReference type="Rhea" id="RHEA:42920"/>
        <dbReference type="Rhea" id="RHEA-COMP:10283"/>
        <dbReference type="Rhea" id="RHEA-COMP:10284"/>
        <dbReference type="ChEBI" id="CHEBI:15378"/>
        <dbReference type="ChEBI" id="CHEBI:57856"/>
        <dbReference type="ChEBI" id="CHEBI:59789"/>
        <dbReference type="ChEBI" id="CHEBI:65315"/>
        <dbReference type="ChEBI" id="CHEBI:74502"/>
        <dbReference type="EC" id="2.1.1.193"/>
    </reaction>
</comment>
<feature type="domain" description="Ribosomal RNA small subunit methyltransferase E methyltransferase" evidence="11">
    <location>
        <begin position="52"/>
        <end position="211"/>
    </location>
</feature>
<name>A0A382KDN1_9ZZZZ</name>
<dbReference type="PANTHER" id="PTHR30027:SF3">
    <property type="entry name" value="16S RRNA (URACIL(1498)-N(3))-METHYLTRANSFERASE"/>
    <property type="match status" value="1"/>
</dbReference>
<evidence type="ECO:0000256" key="4">
    <source>
        <dbReference type="ARBA" id="ARBA00022490"/>
    </source>
</evidence>
<evidence type="ECO:0000256" key="9">
    <source>
        <dbReference type="ARBA" id="ARBA00025699"/>
    </source>
</evidence>
<dbReference type="PANTHER" id="PTHR30027">
    <property type="entry name" value="RIBOSOMAL RNA SMALL SUBUNIT METHYLTRANSFERASE E"/>
    <property type="match status" value="1"/>
</dbReference>
<sequence>MRLKPGENISIFNSYGEWNSKIESYEKGNAQIKVLDKVRGQERHRKELLYKENEKKIWLAFSPIKQNPLNFMIQKTTELGVQKFIPLICERSIVKNINVERVKKIIIESSEQSNRLSIPEIKKIESLKNFLKIFPKNGYIIFCDINTHEKNLKEILTKKIEGPICILVGPEGDFSEIERQLIINLNQAYPLSLASNILRAETAAIAAITIVNFQLNS</sequence>
<dbReference type="PIRSF" id="PIRSF015601">
    <property type="entry name" value="MTase_slr0722"/>
    <property type="match status" value="1"/>
</dbReference>
<dbReference type="NCBIfam" id="TIGR00046">
    <property type="entry name" value="RsmE family RNA methyltransferase"/>
    <property type="match status" value="1"/>
</dbReference>
<reference evidence="12" key="1">
    <citation type="submission" date="2018-05" db="EMBL/GenBank/DDBJ databases">
        <authorList>
            <person name="Lanie J.A."/>
            <person name="Ng W.-L."/>
            <person name="Kazmierczak K.M."/>
            <person name="Andrzejewski T.M."/>
            <person name="Davidsen T.M."/>
            <person name="Wayne K.J."/>
            <person name="Tettelin H."/>
            <person name="Glass J.I."/>
            <person name="Rusch D."/>
            <person name="Podicherti R."/>
            <person name="Tsui H.-C.T."/>
            <person name="Winkler M.E."/>
        </authorList>
    </citation>
    <scope>NUCLEOTIDE SEQUENCE</scope>
</reference>
<evidence type="ECO:0000256" key="2">
    <source>
        <dbReference type="ARBA" id="ARBA00005528"/>
    </source>
</evidence>
<evidence type="ECO:0000256" key="6">
    <source>
        <dbReference type="ARBA" id="ARBA00022603"/>
    </source>
</evidence>
<evidence type="ECO:0000256" key="10">
    <source>
        <dbReference type="ARBA" id="ARBA00047944"/>
    </source>
</evidence>
<dbReference type="Gene3D" id="3.40.1280.10">
    <property type="match status" value="1"/>
</dbReference>
<dbReference type="Pfam" id="PF04452">
    <property type="entry name" value="Methyltrans_RNA"/>
    <property type="match status" value="1"/>
</dbReference>
<protein>
    <recommendedName>
        <fullName evidence="3">16S rRNA (uracil(1498)-N(3))-methyltransferase</fullName>
        <ecNumber evidence="3">2.1.1.193</ecNumber>
    </recommendedName>
</protein>
<keyword evidence="8" id="KW-0949">S-adenosyl-L-methionine</keyword>
<organism evidence="12">
    <name type="scientific">marine metagenome</name>
    <dbReference type="NCBI Taxonomy" id="408172"/>
    <lineage>
        <taxon>unclassified sequences</taxon>
        <taxon>metagenomes</taxon>
        <taxon>ecological metagenomes</taxon>
    </lineage>
</organism>
<dbReference type="InterPro" id="IPR046886">
    <property type="entry name" value="RsmE_MTase_dom"/>
</dbReference>
<dbReference type="InterPro" id="IPR006700">
    <property type="entry name" value="RsmE"/>
</dbReference>
<dbReference type="CDD" id="cd18084">
    <property type="entry name" value="RsmE-like"/>
    <property type="match status" value="1"/>
</dbReference>
<proteinExistence type="inferred from homology"/>
<keyword evidence="6" id="KW-0489">Methyltransferase</keyword>
<dbReference type="AlphaFoldDB" id="A0A382KDN1"/>
<comment type="function">
    <text evidence="9">Specifically methylates the N3 position of the uracil ring of uridine 1498 (m3U1498) in 16S rRNA. Acts on the fully assembled 30S ribosomal subunit.</text>
</comment>
<dbReference type="EMBL" id="UINC01079534">
    <property type="protein sequence ID" value="SVC21623.1"/>
    <property type="molecule type" value="Genomic_DNA"/>
</dbReference>
<keyword evidence="5" id="KW-0698">rRNA processing</keyword>
<dbReference type="GO" id="GO:0070475">
    <property type="term" value="P:rRNA base methylation"/>
    <property type="evidence" value="ECO:0007669"/>
    <property type="project" value="TreeGrafter"/>
</dbReference>
<accession>A0A382KDN1</accession>
<dbReference type="InterPro" id="IPR029026">
    <property type="entry name" value="tRNA_m1G_MTases_N"/>
</dbReference>
<evidence type="ECO:0000313" key="12">
    <source>
        <dbReference type="EMBL" id="SVC21623.1"/>
    </source>
</evidence>
<evidence type="ECO:0000259" key="11">
    <source>
        <dbReference type="Pfam" id="PF04452"/>
    </source>
</evidence>
<dbReference type="SUPFAM" id="SSF75217">
    <property type="entry name" value="alpha/beta knot"/>
    <property type="match status" value="1"/>
</dbReference>
<evidence type="ECO:0000256" key="3">
    <source>
        <dbReference type="ARBA" id="ARBA00012328"/>
    </source>
</evidence>
<dbReference type="GO" id="GO:0070042">
    <property type="term" value="F:rRNA (uridine-N3-)-methyltransferase activity"/>
    <property type="evidence" value="ECO:0007669"/>
    <property type="project" value="TreeGrafter"/>
</dbReference>
<comment type="similarity">
    <text evidence="2">Belongs to the RNA methyltransferase RsmE family.</text>
</comment>
<comment type="subcellular location">
    <subcellularLocation>
        <location evidence="1">Cytoplasm</location>
    </subcellularLocation>
</comment>
<dbReference type="EC" id="2.1.1.193" evidence="3"/>
<keyword evidence="7" id="KW-0808">Transferase</keyword>
<evidence type="ECO:0000256" key="8">
    <source>
        <dbReference type="ARBA" id="ARBA00022691"/>
    </source>
</evidence>
<dbReference type="InterPro" id="IPR029028">
    <property type="entry name" value="Alpha/beta_knot_MTases"/>
</dbReference>
<evidence type="ECO:0000256" key="5">
    <source>
        <dbReference type="ARBA" id="ARBA00022552"/>
    </source>
</evidence>
<evidence type="ECO:0000256" key="7">
    <source>
        <dbReference type="ARBA" id="ARBA00022679"/>
    </source>
</evidence>
<gene>
    <name evidence="12" type="ORF">METZ01_LOCUS274477</name>
</gene>
<keyword evidence="4" id="KW-0963">Cytoplasm</keyword>